<dbReference type="EMBL" id="VFJB01000003">
    <property type="protein sequence ID" value="KAA0259084.1"/>
    <property type="molecule type" value="Genomic_DNA"/>
</dbReference>
<protein>
    <submittedName>
        <fullName evidence="2">Helix-turn-helix domain-containing protein</fullName>
    </submittedName>
</protein>
<comment type="caution">
    <text evidence="2">The sequence shown here is derived from an EMBL/GenBank/DDBJ whole genome shotgun (WGS) entry which is preliminary data.</text>
</comment>
<evidence type="ECO:0000313" key="3">
    <source>
        <dbReference type="Proteomes" id="UP000322876"/>
    </source>
</evidence>
<evidence type="ECO:0000313" key="2">
    <source>
        <dbReference type="EMBL" id="KAA0259084.1"/>
    </source>
</evidence>
<gene>
    <name evidence="2" type="ORF">FHQ18_03800</name>
</gene>
<evidence type="ECO:0000259" key="1">
    <source>
        <dbReference type="Pfam" id="PF14420"/>
    </source>
</evidence>
<dbReference type="Proteomes" id="UP000322876">
    <property type="component" value="Unassembled WGS sequence"/>
</dbReference>
<keyword evidence="3" id="KW-1185">Reference proteome</keyword>
<feature type="domain" description="Clr5" evidence="1">
    <location>
        <begin position="84"/>
        <end position="124"/>
    </location>
</feature>
<sequence>MKKALLSMCEKMREMSEAEAKAYMRQILQSFQLQVFMGIDALEAFLNSLNRPTSKESKKLKALKNKEKLNKLKRKNSKIAKLLKYRDEILYYHQQGLSLRKIAEIMAKDHRVKVSYQTIRRVLKMLKNESKLK</sequence>
<dbReference type="RefSeq" id="WP_149265841.1">
    <property type="nucleotide sequence ID" value="NZ_VFJB01000003.1"/>
</dbReference>
<dbReference type="Pfam" id="PF14420">
    <property type="entry name" value="Clr5"/>
    <property type="match status" value="1"/>
</dbReference>
<reference evidence="2 3" key="1">
    <citation type="submission" date="2019-06" db="EMBL/GenBank/DDBJ databases">
        <title>Genomic insights into carbon and energy metabolism of Deferribacter autotrophicus revealed new metabolic traits in the phylum Deferribacteres.</title>
        <authorList>
            <person name="Slobodkin A.I."/>
            <person name="Slobodkina G.B."/>
            <person name="Allioux M."/>
            <person name="Alain K."/>
            <person name="Jebbar M."/>
            <person name="Shadrin V."/>
            <person name="Kublanov I.V."/>
            <person name="Toshchakov S.V."/>
            <person name="Bonch-Osmolovskaya E.A."/>
        </authorList>
    </citation>
    <scope>NUCLEOTIDE SEQUENCE [LARGE SCALE GENOMIC DNA]</scope>
    <source>
        <strain evidence="2 3">SL50</strain>
    </source>
</reference>
<proteinExistence type="predicted"/>
<dbReference type="AlphaFoldDB" id="A0A5A8F4L7"/>
<organism evidence="2 3">
    <name type="scientific">Deferribacter autotrophicus</name>
    <dbReference type="NCBI Taxonomy" id="500465"/>
    <lineage>
        <taxon>Bacteria</taxon>
        <taxon>Pseudomonadati</taxon>
        <taxon>Deferribacterota</taxon>
        <taxon>Deferribacteres</taxon>
        <taxon>Deferribacterales</taxon>
        <taxon>Deferribacteraceae</taxon>
        <taxon>Deferribacter</taxon>
    </lineage>
</organism>
<accession>A0A5A8F4L7</accession>
<name>A0A5A8F4L7_9BACT</name>
<dbReference type="InterPro" id="IPR025676">
    <property type="entry name" value="Clr5_dom"/>
</dbReference>